<proteinExistence type="predicted"/>
<dbReference type="RefSeq" id="WP_004031723.1">
    <property type="nucleotide sequence ID" value="NZ_AMPO01000011.1"/>
</dbReference>
<dbReference type="OrthoDB" id="5583at2157"/>
<keyword evidence="2" id="KW-0004">4Fe-4S</keyword>
<dbReference type="Pfam" id="PF13353">
    <property type="entry name" value="Fer4_12"/>
    <property type="match status" value="1"/>
</dbReference>
<dbReference type="Gene3D" id="3.20.20.70">
    <property type="entry name" value="Aldolase class I"/>
    <property type="match status" value="1"/>
</dbReference>
<organism evidence="7 8">
    <name type="scientific">Methanobacterium formicicum (strain DSM 3637 / PP1)</name>
    <dbReference type="NCBI Taxonomy" id="1204725"/>
    <lineage>
        <taxon>Archaea</taxon>
        <taxon>Methanobacteriati</taxon>
        <taxon>Methanobacteriota</taxon>
        <taxon>Methanomada group</taxon>
        <taxon>Methanobacteria</taxon>
        <taxon>Methanobacteriales</taxon>
        <taxon>Methanobacteriaceae</taxon>
        <taxon>Methanobacterium</taxon>
    </lineage>
</organism>
<dbReference type="GO" id="GO:0043365">
    <property type="term" value="F:[formate-C-acetyltransferase]-activating enzyme activity"/>
    <property type="evidence" value="ECO:0007669"/>
    <property type="project" value="InterPro"/>
</dbReference>
<keyword evidence="3" id="KW-0949">S-adenosyl-L-methionine</keyword>
<evidence type="ECO:0000256" key="2">
    <source>
        <dbReference type="ARBA" id="ARBA00022485"/>
    </source>
</evidence>
<dbReference type="PATRIC" id="fig|1204725.3.peg.2253"/>
<evidence type="ECO:0000256" key="1">
    <source>
        <dbReference type="ARBA" id="ARBA00001966"/>
    </source>
</evidence>
<dbReference type="PANTHER" id="PTHR30352">
    <property type="entry name" value="PYRUVATE FORMATE-LYASE-ACTIVATING ENZYME"/>
    <property type="match status" value="1"/>
</dbReference>
<dbReference type="InterPro" id="IPR034457">
    <property type="entry name" value="Organic_radical-activating"/>
</dbReference>
<keyword evidence="4" id="KW-0479">Metal-binding</keyword>
<reference evidence="7 8" key="1">
    <citation type="journal article" date="2012" name="J. Bacteriol.">
        <title>Draft genome sequence of Methanobacterium formicicum DSM 3637, an archaebacterium isolated from the methane producer amoeba Pelomyxa palustris.</title>
        <authorList>
            <person name="Gutierrez G."/>
        </authorList>
    </citation>
    <scope>NUCLEOTIDE SEQUENCE [LARGE SCALE GENOMIC DNA]</scope>
    <source>
        <strain evidence="8">DSM 3637 / PP1</strain>
    </source>
</reference>
<evidence type="ECO:0000256" key="6">
    <source>
        <dbReference type="ARBA" id="ARBA00023014"/>
    </source>
</evidence>
<accession>K2QXG2</accession>
<dbReference type="InterPro" id="IPR013785">
    <property type="entry name" value="Aldolase_TIM"/>
</dbReference>
<dbReference type="GO" id="GO:0046872">
    <property type="term" value="F:metal ion binding"/>
    <property type="evidence" value="ECO:0007669"/>
    <property type="project" value="UniProtKB-KW"/>
</dbReference>
<dbReference type="InterPro" id="IPR058240">
    <property type="entry name" value="rSAM_sf"/>
</dbReference>
<keyword evidence="5" id="KW-0408">Iron</keyword>
<keyword evidence="8" id="KW-1185">Reference proteome</keyword>
<dbReference type="GO" id="GO:0051539">
    <property type="term" value="F:4 iron, 4 sulfur cluster binding"/>
    <property type="evidence" value="ECO:0007669"/>
    <property type="project" value="UniProtKB-KW"/>
</dbReference>
<dbReference type="SFLD" id="SFLDS00029">
    <property type="entry name" value="Radical_SAM"/>
    <property type="match status" value="1"/>
</dbReference>
<dbReference type="InterPro" id="IPR012837">
    <property type="entry name" value="NrdG"/>
</dbReference>
<dbReference type="EMBL" id="AMPO01000011">
    <property type="protein sequence ID" value="EKF84963.1"/>
    <property type="molecule type" value="Genomic_DNA"/>
</dbReference>
<comment type="caution">
    <text evidence="7">The sequence shown here is derived from an EMBL/GenBank/DDBJ whole genome shotgun (WGS) entry which is preliminary data.</text>
</comment>
<evidence type="ECO:0000256" key="3">
    <source>
        <dbReference type="ARBA" id="ARBA00022691"/>
    </source>
</evidence>
<dbReference type="SFLD" id="SFLDG01063">
    <property type="entry name" value="activating_enzymes__group_1"/>
    <property type="match status" value="1"/>
</dbReference>
<dbReference type="InterPro" id="IPR007197">
    <property type="entry name" value="rSAM"/>
</dbReference>
<name>K2QXG2_METFP</name>
<evidence type="ECO:0000313" key="8">
    <source>
        <dbReference type="Proteomes" id="UP000007360"/>
    </source>
</evidence>
<evidence type="ECO:0000256" key="4">
    <source>
        <dbReference type="ARBA" id="ARBA00022723"/>
    </source>
</evidence>
<evidence type="ECO:0000313" key="7">
    <source>
        <dbReference type="EMBL" id="EKF84963.1"/>
    </source>
</evidence>
<keyword evidence="6" id="KW-0411">Iron-sulfur</keyword>
<dbReference type="PANTHER" id="PTHR30352:SF2">
    <property type="entry name" value="ANAEROBIC RIBONUCLEOSIDE-TRIPHOSPHATE REDUCTASE-ACTIVATING PROTEIN"/>
    <property type="match status" value="1"/>
</dbReference>
<dbReference type="SUPFAM" id="SSF102114">
    <property type="entry name" value="Radical SAM enzymes"/>
    <property type="match status" value="1"/>
</dbReference>
<comment type="cofactor">
    <cofactor evidence="1">
        <name>[4Fe-4S] cluster</name>
        <dbReference type="ChEBI" id="CHEBI:49883"/>
    </cofactor>
</comment>
<gene>
    <name evidence="7" type="ORF">A994_11217</name>
</gene>
<evidence type="ECO:0000256" key="5">
    <source>
        <dbReference type="ARBA" id="ARBA00023004"/>
    </source>
</evidence>
<dbReference type="AlphaFoldDB" id="K2QXG2"/>
<dbReference type="SFLD" id="SFLDG01066">
    <property type="entry name" value="organic_radical-activating_enz"/>
    <property type="match status" value="1"/>
</dbReference>
<protein>
    <submittedName>
        <fullName evidence="7">Uncharacterized protein</fullName>
    </submittedName>
</protein>
<dbReference type="SFLD" id="SFLDF00299">
    <property type="entry name" value="anaerobic_ribonucleoside-triph"/>
    <property type="match status" value="1"/>
</dbReference>
<dbReference type="GO" id="GO:0004748">
    <property type="term" value="F:ribonucleoside-diphosphate reductase activity, thioredoxin disulfide as acceptor"/>
    <property type="evidence" value="ECO:0007669"/>
    <property type="project" value="TreeGrafter"/>
</dbReference>
<dbReference type="Proteomes" id="UP000007360">
    <property type="component" value="Unassembled WGS sequence"/>
</dbReference>
<sequence length="197" mass="22405">MFLYVYKFLPYTIVEGPGERACIYVQGCSIGCEGCITPQSWQKRINQKINVKDIAETILHGPEIEGVTFSGGEPFEQAKALAKLGNILQKEGLSVVTFTGHVLENIRESSNVDWHDLLSVTDLLIDGPYMKDKFDLKRPWVGSSNQRYHFLTKRYQHIQSHINEIPNKIEIRLGNDGEIVVNGMIRQDDIKDLLDEI</sequence>